<feature type="transmembrane region" description="Helical" evidence="1">
    <location>
        <begin position="41"/>
        <end position="61"/>
    </location>
</feature>
<keyword evidence="1" id="KW-0472">Membrane</keyword>
<protein>
    <submittedName>
        <fullName evidence="2">Uncharacterized protein</fullName>
    </submittedName>
</protein>
<feature type="transmembrane region" description="Helical" evidence="1">
    <location>
        <begin position="105"/>
        <end position="126"/>
    </location>
</feature>
<keyword evidence="1" id="KW-1133">Transmembrane helix</keyword>
<proteinExistence type="predicted"/>
<dbReference type="AlphaFoldDB" id="A0A645FD47"/>
<evidence type="ECO:0000313" key="2">
    <source>
        <dbReference type="EMBL" id="MPN11880.1"/>
    </source>
</evidence>
<dbReference type="EMBL" id="VSSQ01058153">
    <property type="protein sequence ID" value="MPN11880.1"/>
    <property type="molecule type" value="Genomic_DNA"/>
</dbReference>
<reference evidence="2" key="1">
    <citation type="submission" date="2019-08" db="EMBL/GenBank/DDBJ databases">
        <authorList>
            <person name="Kucharzyk K."/>
            <person name="Murdoch R.W."/>
            <person name="Higgins S."/>
            <person name="Loffler F."/>
        </authorList>
    </citation>
    <scope>NUCLEOTIDE SEQUENCE</scope>
</reference>
<evidence type="ECO:0000256" key="1">
    <source>
        <dbReference type="SAM" id="Phobius"/>
    </source>
</evidence>
<comment type="caution">
    <text evidence="2">The sequence shown here is derived from an EMBL/GenBank/DDBJ whole genome shotgun (WGS) entry which is preliminary data.</text>
</comment>
<feature type="transmembrane region" description="Helical" evidence="1">
    <location>
        <begin position="153"/>
        <end position="176"/>
    </location>
</feature>
<organism evidence="2">
    <name type="scientific">bioreactor metagenome</name>
    <dbReference type="NCBI Taxonomy" id="1076179"/>
    <lineage>
        <taxon>unclassified sequences</taxon>
        <taxon>metagenomes</taxon>
        <taxon>ecological metagenomes</taxon>
    </lineage>
</organism>
<feature type="transmembrane region" description="Helical" evidence="1">
    <location>
        <begin position="7"/>
        <end position="29"/>
    </location>
</feature>
<name>A0A645FD47_9ZZZZ</name>
<gene>
    <name evidence="2" type="ORF">SDC9_159189</name>
</gene>
<keyword evidence="1" id="KW-0812">Transmembrane</keyword>
<sequence length="181" mass="20328">MKKVIIFGLKIILLTIIMFIGLAVSSALVGVQHASKSSSSSITPILIYSFVNTLILTFFIVKSKLSGFQLVAANFTIFWGIQYFMTQIETLYFNYAVKMPVAEIVKVVASGAINAIIFSLLAVLIMGKFKREVHSYYINTNVKVSVAKSLPNIVILSSIYVIIYFIFGYFVAWQFADLRYF</sequence>
<feature type="transmembrane region" description="Helical" evidence="1">
    <location>
        <begin position="68"/>
        <end position="85"/>
    </location>
</feature>
<accession>A0A645FD47</accession>